<evidence type="ECO:0000256" key="10">
    <source>
        <dbReference type="SAM" id="MobiDB-lite"/>
    </source>
</evidence>
<proteinExistence type="inferred from homology"/>
<keyword evidence="6" id="KW-0456">Lyase</keyword>
<evidence type="ECO:0000256" key="8">
    <source>
        <dbReference type="ARBA" id="ARBA00038363"/>
    </source>
</evidence>
<dbReference type="InterPro" id="IPR008949">
    <property type="entry name" value="Isoprenoid_synthase_dom_sf"/>
</dbReference>
<gene>
    <name evidence="11" type="ORF">FE257_007043</name>
</gene>
<evidence type="ECO:0000256" key="5">
    <source>
        <dbReference type="ARBA" id="ARBA00023229"/>
    </source>
</evidence>
<dbReference type="GO" id="GO:0046165">
    <property type="term" value="P:alcohol biosynthetic process"/>
    <property type="evidence" value="ECO:0007669"/>
    <property type="project" value="UniProtKB-ARBA"/>
</dbReference>
<dbReference type="AlphaFoldDB" id="A0AAD4GUH4"/>
<dbReference type="Pfam" id="PF00348">
    <property type="entry name" value="polyprenyl_synt"/>
    <property type="match status" value="1"/>
</dbReference>
<dbReference type="CDD" id="cd00685">
    <property type="entry name" value="Trans_IPPS_HT"/>
    <property type="match status" value="1"/>
</dbReference>
<keyword evidence="3" id="KW-0479">Metal-binding</keyword>
<evidence type="ECO:0000256" key="4">
    <source>
        <dbReference type="ARBA" id="ARBA00022842"/>
    </source>
</evidence>
<feature type="region of interest" description="Disordered" evidence="10">
    <location>
        <begin position="335"/>
        <end position="402"/>
    </location>
</feature>
<evidence type="ECO:0000313" key="12">
    <source>
        <dbReference type="Proteomes" id="UP001194746"/>
    </source>
</evidence>
<dbReference type="InterPro" id="IPR000092">
    <property type="entry name" value="Polyprenyl_synt"/>
</dbReference>
<evidence type="ECO:0000256" key="1">
    <source>
        <dbReference type="ARBA" id="ARBA00004721"/>
    </source>
</evidence>
<comment type="caution">
    <text evidence="11">The sequence shown here is derived from an EMBL/GenBank/DDBJ whole genome shotgun (WGS) entry which is preliminary data.</text>
</comment>
<keyword evidence="4" id="KW-0460">Magnesium</keyword>
<evidence type="ECO:0000256" key="2">
    <source>
        <dbReference type="ARBA" id="ARBA00022679"/>
    </source>
</evidence>
<dbReference type="PANTHER" id="PTHR12001">
    <property type="entry name" value="GERANYLGERANYL PYROPHOSPHATE SYNTHASE"/>
    <property type="match status" value="1"/>
</dbReference>
<reference evidence="11" key="1">
    <citation type="journal article" date="2019" name="Beilstein J. Org. Chem.">
        <title>Nanangenines: drimane sesquiterpenoids as the dominant metabolite cohort of a novel Australian fungus, Aspergillus nanangensis.</title>
        <authorList>
            <person name="Lacey H.J."/>
            <person name="Gilchrist C.L.M."/>
            <person name="Crombie A."/>
            <person name="Kalaitzis J.A."/>
            <person name="Vuong D."/>
            <person name="Rutledge P.J."/>
            <person name="Turner P."/>
            <person name="Pitt J.I."/>
            <person name="Lacey E."/>
            <person name="Chooi Y.H."/>
            <person name="Piggott A.M."/>
        </authorList>
    </citation>
    <scope>NUCLEOTIDE SEQUENCE</scope>
    <source>
        <strain evidence="11">MST-FP2251</strain>
    </source>
</reference>
<comment type="pathway">
    <text evidence="1">Secondary metabolite biosynthesis; terpenoid biosynthesis.</text>
</comment>
<evidence type="ECO:0000313" key="11">
    <source>
        <dbReference type="EMBL" id="KAF9889737.1"/>
    </source>
</evidence>
<dbReference type="GO" id="GO:0046872">
    <property type="term" value="F:metal ion binding"/>
    <property type="evidence" value="ECO:0007669"/>
    <property type="project" value="UniProtKB-KW"/>
</dbReference>
<reference evidence="11" key="2">
    <citation type="submission" date="2020-02" db="EMBL/GenBank/DDBJ databases">
        <authorList>
            <person name="Gilchrist C.L.M."/>
            <person name="Chooi Y.-H."/>
        </authorList>
    </citation>
    <scope>NUCLEOTIDE SEQUENCE</scope>
    <source>
        <strain evidence="11">MST-FP2251</strain>
    </source>
</reference>
<dbReference type="Pfam" id="PF19086">
    <property type="entry name" value="Terpene_syn_C_2"/>
    <property type="match status" value="1"/>
</dbReference>
<dbReference type="PANTHER" id="PTHR12001:SF72">
    <property type="entry name" value="THIJ_PFPI FAMILY PROTEIN (AFU_ORTHOLOGUE AFUA_3G01210)-RELATED"/>
    <property type="match status" value="1"/>
</dbReference>
<dbReference type="SFLD" id="SFLDS00005">
    <property type="entry name" value="Isoprenoid_Synthase_Type_I"/>
    <property type="match status" value="1"/>
</dbReference>
<organism evidence="11 12">
    <name type="scientific">Aspergillus nanangensis</name>
    <dbReference type="NCBI Taxonomy" id="2582783"/>
    <lineage>
        <taxon>Eukaryota</taxon>
        <taxon>Fungi</taxon>
        <taxon>Dikarya</taxon>
        <taxon>Ascomycota</taxon>
        <taxon>Pezizomycotina</taxon>
        <taxon>Eurotiomycetes</taxon>
        <taxon>Eurotiomycetidae</taxon>
        <taxon>Eurotiales</taxon>
        <taxon>Aspergillaceae</taxon>
        <taxon>Aspergillus</taxon>
        <taxon>Aspergillus subgen. Circumdati</taxon>
    </lineage>
</organism>
<name>A0AAD4GUH4_ASPNN</name>
<keyword evidence="12" id="KW-1185">Reference proteome</keyword>
<feature type="compositionally biased region" description="Low complexity" evidence="10">
    <location>
        <begin position="369"/>
        <end position="381"/>
    </location>
</feature>
<evidence type="ECO:0008006" key="13">
    <source>
        <dbReference type="Google" id="ProtNLM"/>
    </source>
</evidence>
<comment type="similarity">
    <text evidence="8">In the C-terminal section; belongs to the FPP/GGPP synthase family.</text>
</comment>
<dbReference type="GO" id="GO:0004659">
    <property type="term" value="F:prenyltransferase activity"/>
    <property type="evidence" value="ECO:0007669"/>
    <property type="project" value="InterPro"/>
</dbReference>
<accession>A0AAD4GUH4</accession>
<evidence type="ECO:0000256" key="6">
    <source>
        <dbReference type="ARBA" id="ARBA00023239"/>
    </source>
</evidence>
<dbReference type="GO" id="GO:0008299">
    <property type="term" value="P:isoprenoid biosynthetic process"/>
    <property type="evidence" value="ECO:0007669"/>
    <property type="project" value="UniProtKB-KW"/>
</dbReference>
<evidence type="ECO:0000256" key="9">
    <source>
        <dbReference type="ARBA" id="ARBA00038372"/>
    </source>
</evidence>
<keyword evidence="7" id="KW-0511">Multifunctional enzyme</keyword>
<dbReference type="Gene3D" id="1.10.600.10">
    <property type="entry name" value="Farnesyl Diphosphate Synthase"/>
    <property type="match status" value="2"/>
</dbReference>
<evidence type="ECO:0000256" key="3">
    <source>
        <dbReference type="ARBA" id="ARBA00022723"/>
    </source>
</evidence>
<dbReference type="InterPro" id="IPR033749">
    <property type="entry name" value="Polyprenyl_synt_CS"/>
</dbReference>
<comment type="similarity">
    <text evidence="9">In the N-terminal section; belongs to the terpene synthase family.</text>
</comment>
<protein>
    <recommendedName>
        <fullName evidence="13">Geranylgeranyl pyrophosphate synthase</fullName>
    </recommendedName>
</protein>
<dbReference type="SUPFAM" id="SSF48576">
    <property type="entry name" value="Terpenoid synthases"/>
    <property type="match status" value="2"/>
</dbReference>
<evidence type="ECO:0000256" key="7">
    <source>
        <dbReference type="ARBA" id="ARBA00023268"/>
    </source>
</evidence>
<keyword evidence="2" id="KW-0808">Transferase</keyword>
<dbReference type="GO" id="GO:0016829">
    <property type="term" value="F:lyase activity"/>
    <property type="evidence" value="ECO:0007669"/>
    <property type="project" value="UniProtKB-KW"/>
</dbReference>
<keyword evidence="5" id="KW-0414">Isoprene biosynthesis</keyword>
<dbReference type="EMBL" id="VCAU01000033">
    <property type="protein sequence ID" value="KAF9889737.1"/>
    <property type="molecule type" value="Genomic_DNA"/>
</dbReference>
<dbReference type="Proteomes" id="UP001194746">
    <property type="component" value="Unassembled WGS sequence"/>
</dbReference>
<dbReference type="GO" id="GO:0043386">
    <property type="term" value="P:mycotoxin biosynthetic process"/>
    <property type="evidence" value="ECO:0007669"/>
    <property type="project" value="UniProtKB-ARBA"/>
</dbReference>
<dbReference type="PROSITE" id="PS00723">
    <property type="entry name" value="POLYPRENYL_SYNTHASE_1"/>
    <property type="match status" value="1"/>
</dbReference>
<sequence length="753" mass="84883">MEYKYSTVVDPSTYETHGLCDGIPLRCHESPELEEIETLRCQENWREWVGPLGFYKGGLGPRWNFMAITVPECLPERLGVLGYANELAFLHDDVTDVADYGDAHNDDLKAAFEQAANTGQIAESASGKRAIQAHIANEMMKIHKQHAITTLKAWAKFAELGSGRQHTTHFRTEEEYIKYRMIDIGTMFWYGMVTFGMGISVPEEELEMCHSLANIAYLNLGLTNDLYSWQKEYETAVAMDRDYVANIIGVLMEERAISEAVAKEVCREKIKQTIVDFRQIVEDTNAREDVSVDTKRYLEGLLYSLSGNLVWSIDCPRYHRWSSYNERQLDWMKNGIPKTETPKAPQKANGVSTTNGNGHHHVQETPVPNGNANGNGLATNGSMNGNGVAHASHTNGSSVKDPFSLDVDTDLVNVFARQEYKNISAPKLHEGENHSSNGEVKLNGDSTAWKEPEEVETKLIEAPYEYISSLPSKGVREQAIDALNVWCRVPAAKLDRIKLVTNMLHNASLMLDDLEDGSDLRRGKSSTHTIFGAGQTVNAANYQIIRALEEVQKFGDAESIIIFTEELKNLYIGQSLDLYWTNNVICPSVNEYFRMVENKTGGLFRLFGRLMSLHSTNPVKADLTSLLNQFGRYFQTRDDYQNLTSPEYTKQKGFCEDLDEGKFSLPLIHLMHSAPSNAVVRNIWTQRLVHNMASVAHKHTILELMKTSGSLQFTVDALEILNLKVEKGISDLEGRFGMENFQLRLILEMLRKN</sequence>